<name>A0A165FRF6_EXIGL</name>
<dbReference type="InterPro" id="IPR001461">
    <property type="entry name" value="Aspartic_peptidase_A1"/>
</dbReference>
<dbReference type="InterPro" id="IPR021109">
    <property type="entry name" value="Peptidase_aspartic_dom_sf"/>
</dbReference>
<dbReference type="EMBL" id="KV426073">
    <property type="protein sequence ID" value="KZV89414.1"/>
    <property type="molecule type" value="Genomic_DNA"/>
</dbReference>
<evidence type="ECO:0000256" key="3">
    <source>
        <dbReference type="RuleBase" id="RU000454"/>
    </source>
</evidence>
<dbReference type="InterPro" id="IPR001969">
    <property type="entry name" value="Aspartic_peptidase_AS"/>
</dbReference>
<evidence type="ECO:0000313" key="7">
    <source>
        <dbReference type="Proteomes" id="UP000077266"/>
    </source>
</evidence>
<dbReference type="AlphaFoldDB" id="A0A165FRF6"/>
<dbReference type="InterPro" id="IPR033121">
    <property type="entry name" value="PEPTIDASE_A1"/>
</dbReference>
<dbReference type="Pfam" id="PF00026">
    <property type="entry name" value="Asp"/>
    <property type="match status" value="1"/>
</dbReference>
<dbReference type="PROSITE" id="PS00141">
    <property type="entry name" value="ASP_PROTEASE"/>
    <property type="match status" value="1"/>
</dbReference>
<dbReference type="PANTHER" id="PTHR47966:SF51">
    <property type="entry name" value="BETA-SITE APP-CLEAVING ENZYME, ISOFORM A-RELATED"/>
    <property type="match status" value="1"/>
</dbReference>
<dbReference type="FunCoup" id="A0A165FRF6">
    <property type="interactions" value="62"/>
</dbReference>
<evidence type="ECO:0000259" key="5">
    <source>
        <dbReference type="PROSITE" id="PS51767"/>
    </source>
</evidence>
<dbReference type="InParanoid" id="A0A165FRF6"/>
<dbReference type="SUPFAM" id="SSF50630">
    <property type="entry name" value="Acid proteases"/>
    <property type="match status" value="1"/>
</dbReference>
<dbReference type="GO" id="GO:0004190">
    <property type="term" value="F:aspartic-type endopeptidase activity"/>
    <property type="evidence" value="ECO:0007669"/>
    <property type="project" value="UniProtKB-KW"/>
</dbReference>
<evidence type="ECO:0000256" key="1">
    <source>
        <dbReference type="ARBA" id="ARBA00007447"/>
    </source>
</evidence>
<evidence type="ECO:0000256" key="2">
    <source>
        <dbReference type="ARBA" id="ARBA00022750"/>
    </source>
</evidence>
<dbReference type="CDD" id="cd05471">
    <property type="entry name" value="pepsin_like"/>
    <property type="match status" value="1"/>
</dbReference>
<dbReference type="Proteomes" id="UP000077266">
    <property type="component" value="Unassembled WGS sequence"/>
</dbReference>
<evidence type="ECO:0000313" key="6">
    <source>
        <dbReference type="EMBL" id="KZV89414.1"/>
    </source>
</evidence>
<keyword evidence="4" id="KW-0732">Signal</keyword>
<keyword evidence="2 3" id="KW-0064">Aspartyl protease</keyword>
<dbReference type="Gene3D" id="2.40.70.10">
    <property type="entry name" value="Acid Proteases"/>
    <property type="match status" value="2"/>
</dbReference>
<comment type="similarity">
    <text evidence="1 3">Belongs to the peptidase A1 family.</text>
</comment>
<dbReference type="GO" id="GO:0006508">
    <property type="term" value="P:proteolysis"/>
    <property type="evidence" value="ECO:0007669"/>
    <property type="project" value="UniProtKB-KW"/>
</dbReference>
<feature type="chain" id="PRO_5007857810" evidence="4">
    <location>
        <begin position="21"/>
        <end position="436"/>
    </location>
</feature>
<dbReference type="InterPro" id="IPR034164">
    <property type="entry name" value="Pepsin-like_dom"/>
</dbReference>
<proteinExistence type="inferred from homology"/>
<dbReference type="PROSITE" id="PS51767">
    <property type="entry name" value="PEPTIDASE_A1"/>
    <property type="match status" value="1"/>
</dbReference>
<feature type="signal peptide" evidence="4">
    <location>
        <begin position="1"/>
        <end position="20"/>
    </location>
</feature>
<protein>
    <submittedName>
        <fullName evidence="6">Acid protease</fullName>
    </submittedName>
</protein>
<reference evidence="6 7" key="1">
    <citation type="journal article" date="2016" name="Mol. Biol. Evol.">
        <title>Comparative Genomics of Early-Diverging Mushroom-Forming Fungi Provides Insights into the Origins of Lignocellulose Decay Capabilities.</title>
        <authorList>
            <person name="Nagy L.G."/>
            <person name="Riley R."/>
            <person name="Tritt A."/>
            <person name="Adam C."/>
            <person name="Daum C."/>
            <person name="Floudas D."/>
            <person name="Sun H."/>
            <person name="Yadav J.S."/>
            <person name="Pangilinan J."/>
            <person name="Larsson K.H."/>
            <person name="Matsuura K."/>
            <person name="Barry K."/>
            <person name="Labutti K."/>
            <person name="Kuo R."/>
            <person name="Ohm R.A."/>
            <person name="Bhattacharya S.S."/>
            <person name="Shirouzu T."/>
            <person name="Yoshinaga Y."/>
            <person name="Martin F.M."/>
            <person name="Grigoriev I.V."/>
            <person name="Hibbett D.S."/>
        </authorList>
    </citation>
    <scope>NUCLEOTIDE SEQUENCE [LARGE SCALE GENOMIC DNA]</scope>
    <source>
        <strain evidence="6 7">HHB12029</strain>
    </source>
</reference>
<keyword evidence="7" id="KW-1185">Reference proteome</keyword>
<evidence type="ECO:0000256" key="4">
    <source>
        <dbReference type="SAM" id="SignalP"/>
    </source>
</evidence>
<gene>
    <name evidence="6" type="ORF">EXIGLDRAFT_618219</name>
</gene>
<dbReference type="PRINTS" id="PR00792">
    <property type="entry name" value="PEPSIN"/>
</dbReference>
<keyword evidence="3 6" id="KW-0645">Protease</keyword>
<accession>A0A165FRF6</accession>
<dbReference type="PANTHER" id="PTHR47966">
    <property type="entry name" value="BETA-SITE APP-CLEAVING ENZYME, ISOFORM A-RELATED"/>
    <property type="match status" value="1"/>
</dbReference>
<organism evidence="6 7">
    <name type="scientific">Exidia glandulosa HHB12029</name>
    <dbReference type="NCBI Taxonomy" id="1314781"/>
    <lineage>
        <taxon>Eukaryota</taxon>
        <taxon>Fungi</taxon>
        <taxon>Dikarya</taxon>
        <taxon>Basidiomycota</taxon>
        <taxon>Agaricomycotina</taxon>
        <taxon>Agaricomycetes</taxon>
        <taxon>Auriculariales</taxon>
        <taxon>Exidiaceae</taxon>
        <taxon>Exidia</taxon>
    </lineage>
</organism>
<keyword evidence="3" id="KW-0378">Hydrolase</keyword>
<feature type="domain" description="Peptidase A1" evidence="5">
    <location>
        <begin position="111"/>
        <end position="425"/>
    </location>
</feature>
<dbReference type="OrthoDB" id="660550at2759"/>
<sequence>MAVTLLAFVLIALELCAVTALVAPRAPLQHSTSTLRTSIKKLVQKDKIKEAAARDRARAKALVKSVTSPPAKFDKNAGQPVGVAIANIVTTYIAAVDVGNPPTECAYPAVHLRAIGLIGEQISVFLIVDTGSSNTWVGATTPFEETSTTTPTGDEVFVQYGSGFFFGDEVIDTVDFGGPLVIPQQSIGTAVFSDGFQGVDGIVGIGPTGLTAGTVDNEGTIPTVTDNLFALGIIPDPVVSVFFAPTNDTFDVNGELVFGGIDPGAFTGDLTVFPLTTTFPSSEFFGVDASFVQSGATILDSAGIVDTGTTLVLLADDAFETYLATTGAVIDNNVGLFTVTPEQFATLPTLDVVLSGVTFPLTPDAQRLPAQLVPAFGGDPDLVYLIVSNIGSDSGSGFDFVLGQFFLERFYSVFDSRGGGAVAFAPTVFTNAVVNN</sequence>